<protein>
    <submittedName>
        <fullName evidence="4">Sphingomyelin phosphodiesterase-like protein 2</fullName>
    </submittedName>
</protein>
<sequence>MPTIEYIRKRTPLKVDEACAILLGIQCSLKVTENIHWIIDLPKPIASNVTRTVVGSKGYFIHVTDIHADVNYASGSCGQCDRIMCCQNSSDKCTGEAIAGNWADNRKCDMRLEVVDFVISQLKMYQDAKFMLLTGDYVPHNIWEVTVEEVQFYVNWITNYFTKSQFPFRIFPTLGNHEAVPVN</sequence>
<gene>
    <name evidence="4" type="ORF">B4U80_07578</name>
</gene>
<dbReference type="PANTHER" id="PTHR10340:SF57">
    <property type="entry name" value="METALLOPHOS DOMAIN-CONTAINING PROTEIN"/>
    <property type="match status" value="1"/>
</dbReference>
<keyword evidence="2" id="KW-0325">Glycoprotein</keyword>
<organism evidence="4 5">
    <name type="scientific">Leptotrombidium deliense</name>
    <dbReference type="NCBI Taxonomy" id="299467"/>
    <lineage>
        <taxon>Eukaryota</taxon>
        <taxon>Metazoa</taxon>
        <taxon>Ecdysozoa</taxon>
        <taxon>Arthropoda</taxon>
        <taxon>Chelicerata</taxon>
        <taxon>Arachnida</taxon>
        <taxon>Acari</taxon>
        <taxon>Acariformes</taxon>
        <taxon>Trombidiformes</taxon>
        <taxon>Prostigmata</taxon>
        <taxon>Anystina</taxon>
        <taxon>Parasitengona</taxon>
        <taxon>Trombiculoidea</taxon>
        <taxon>Trombiculidae</taxon>
        <taxon>Leptotrombidium</taxon>
    </lineage>
</organism>
<comment type="caution">
    <text evidence="4">The sequence shown here is derived from an EMBL/GenBank/DDBJ whole genome shotgun (WGS) entry which is preliminary data.</text>
</comment>
<dbReference type="Pfam" id="PF00149">
    <property type="entry name" value="Metallophos"/>
    <property type="match status" value="1"/>
</dbReference>
<evidence type="ECO:0000256" key="2">
    <source>
        <dbReference type="ARBA" id="ARBA00023180"/>
    </source>
</evidence>
<dbReference type="PANTHER" id="PTHR10340">
    <property type="entry name" value="SPHINGOMYELIN PHOSPHODIESTERASE"/>
    <property type="match status" value="1"/>
</dbReference>
<dbReference type="InterPro" id="IPR029052">
    <property type="entry name" value="Metallo-depent_PP-like"/>
</dbReference>
<dbReference type="SUPFAM" id="SSF56300">
    <property type="entry name" value="Metallo-dependent phosphatases"/>
    <property type="match status" value="1"/>
</dbReference>
<feature type="domain" description="Calcineurin-like phosphoesterase" evidence="3">
    <location>
        <begin position="60"/>
        <end position="178"/>
    </location>
</feature>
<dbReference type="AlphaFoldDB" id="A0A443RZ02"/>
<evidence type="ECO:0000256" key="1">
    <source>
        <dbReference type="ARBA" id="ARBA00022801"/>
    </source>
</evidence>
<feature type="non-terminal residue" evidence="4">
    <location>
        <position position="183"/>
    </location>
</feature>
<keyword evidence="1" id="KW-0378">Hydrolase</keyword>
<dbReference type="EMBL" id="NCKV01017212">
    <property type="protein sequence ID" value="RWS20494.1"/>
    <property type="molecule type" value="Genomic_DNA"/>
</dbReference>
<dbReference type="InterPro" id="IPR004843">
    <property type="entry name" value="Calcineurin-like_PHP"/>
</dbReference>
<dbReference type="GO" id="GO:0016787">
    <property type="term" value="F:hydrolase activity"/>
    <property type="evidence" value="ECO:0007669"/>
    <property type="project" value="UniProtKB-KW"/>
</dbReference>
<proteinExistence type="predicted"/>
<dbReference type="STRING" id="299467.A0A443RZ02"/>
<name>A0A443RZ02_9ACAR</name>
<evidence type="ECO:0000313" key="4">
    <source>
        <dbReference type="EMBL" id="RWS20494.1"/>
    </source>
</evidence>
<evidence type="ECO:0000259" key="3">
    <source>
        <dbReference type="Pfam" id="PF00149"/>
    </source>
</evidence>
<accession>A0A443RZ02</accession>
<dbReference type="VEuPathDB" id="VectorBase:LDEU011546"/>
<keyword evidence="5" id="KW-1185">Reference proteome</keyword>
<dbReference type="OrthoDB" id="282973at2759"/>
<dbReference type="Proteomes" id="UP000288716">
    <property type="component" value="Unassembled WGS sequence"/>
</dbReference>
<reference evidence="4 5" key="1">
    <citation type="journal article" date="2018" name="Gigascience">
        <title>Genomes of trombidid mites reveal novel predicted allergens and laterally-transferred genes associated with secondary metabolism.</title>
        <authorList>
            <person name="Dong X."/>
            <person name="Chaisiri K."/>
            <person name="Xia D."/>
            <person name="Armstrong S.D."/>
            <person name="Fang Y."/>
            <person name="Donnelly M.J."/>
            <person name="Kadowaki T."/>
            <person name="McGarry J.W."/>
            <person name="Darby A.C."/>
            <person name="Makepeace B.L."/>
        </authorList>
    </citation>
    <scope>NUCLEOTIDE SEQUENCE [LARGE SCALE GENOMIC DNA]</scope>
    <source>
        <strain evidence="4">UoL-UT</strain>
    </source>
</reference>
<evidence type="ECO:0000313" key="5">
    <source>
        <dbReference type="Proteomes" id="UP000288716"/>
    </source>
</evidence>